<dbReference type="PANTHER" id="PTHR45713">
    <property type="entry name" value="FTP DOMAIN-CONTAINING PROTEIN"/>
    <property type="match status" value="1"/>
</dbReference>
<evidence type="ECO:0000256" key="3">
    <source>
        <dbReference type="ARBA" id="ARBA00011233"/>
    </source>
</evidence>
<dbReference type="AlphaFoldDB" id="A0A8W8M0A1"/>
<feature type="chain" id="PRO_5036445299" description="Fucolectin tachylectin-4 pentraxin-1 domain-containing protein" evidence="8">
    <location>
        <begin position="19"/>
        <end position="160"/>
    </location>
</feature>
<comment type="similarity">
    <text evidence="2">Belongs to the fucolectin family.</text>
</comment>
<evidence type="ECO:0000256" key="1">
    <source>
        <dbReference type="ARBA" id="ARBA00002219"/>
    </source>
</evidence>
<dbReference type="GO" id="GO:0001868">
    <property type="term" value="P:regulation of complement activation, lectin pathway"/>
    <property type="evidence" value="ECO:0007669"/>
    <property type="project" value="UniProtKB-ARBA"/>
</dbReference>
<evidence type="ECO:0000256" key="7">
    <source>
        <dbReference type="ARBA" id="ARBA00023157"/>
    </source>
</evidence>
<dbReference type="PANTHER" id="PTHR45713:SF6">
    <property type="entry name" value="F5_8 TYPE C DOMAIN-CONTAINING PROTEIN"/>
    <property type="match status" value="1"/>
</dbReference>
<name>A0A8W8M0A1_MAGGI</name>
<dbReference type="OrthoDB" id="547680at2759"/>
<dbReference type="GO" id="GO:0046872">
    <property type="term" value="F:metal ion binding"/>
    <property type="evidence" value="ECO:0007669"/>
    <property type="project" value="UniProtKB-KW"/>
</dbReference>
<proteinExistence type="inferred from homology"/>
<evidence type="ECO:0000256" key="2">
    <source>
        <dbReference type="ARBA" id="ARBA00010147"/>
    </source>
</evidence>
<dbReference type="Gene3D" id="2.60.120.260">
    <property type="entry name" value="Galactose-binding domain-like"/>
    <property type="match status" value="1"/>
</dbReference>
<dbReference type="SUPFAM" id="SSF49785">
    <property type="entry name" value="Galactose-binding domain-like"/>
    <property type="match status" value="1"/>
</dbReference>
<reference evidence="10" key="1">
    <citation type="submission" date="2022-08" db="UniProtKB">
        <authorList>
            <consortium name="EnsemblMetazoa"/>
        </authorList>
    </citation>
    <scope>IDENTIFICATION</scope>
    <source>
        <strain evidence="10">05x7-T-G4-1.051#20</strain>
    </source>
</reference>
<dbReference type="Proteomes" id="UP000005408">
    <property type="component" value="Unassembled WGS sequence"/>
</dbReference>
<evidence type="ECO:0000313" key="10">
    <source>
        <dbReference type="EnsemblMetazoa" id="G30591.1:cds"/>
    </source>
</evidence>
<dbReference type="SMART" id="SM00607">
    <property type="entry name" value="FTP"/>
    <property type="match status" value="1"/>
</dbReference>
<keyword evidence="6" id="KW-0106">Calcium</keyword>
<dbReference type="InterPro" id="IPR008979">
    <property type="entry name" value="Galactose-bd-like_sf"/>
</dbReference>
<dbReference type="GO" id="GO:0010185">
    <property type="term" value="P:regulation of cellular defense response"/>
    <property type="evidence" value="ECO:0007669"/>
    <property type="project" value="UniProtKB-ARBA"/>
</dbReference>
<dbReference type="InterPro" id="IPR006585">
    <property type="entry name" value="FTP1"/>
</dbReference>
<evidence type="ECO:0000259" key="9">
    <source>
        <dbReference type="SMART" id="SM00607"/>
    </source>
</evidence>
<dbReference type="EnsemblMetazoa" id="G30591.1">
    <property type="protein sequence ID" value="G30591.1:cds"/>
    <property type="gene ID" value="G30591"/>
</dbReference>
<protein>
    <recommendedName>
        <fullName evidence="9">Fucolectin tachylectin-4 pentraxin-1 domain-containing protein</fullName>
    </recommendedName>
</protein>
<organism evidence="10 11">
    <name type="scientific">Magallana gigas</name>
    <name type="common">Pacific oyster</name>
    <name type="synonym">Crassostrea gigas</name>
    <dbReference type="NCBI Taxonomy" id="29159"/>
    <lineage>
        <taxon>Eukaryota</taxon>
        <taxon>Metazoa</taxon>
        <taxon>Spiralia</taxon>
        <taxon>Lophotrochozoa</taxon>
        <taxon>Mollusca</taxon>
        <taxon>Bivalvia</taxon>
        <taxon>Autobranchia</taxon>
        <taxon>Pteriomorphia</taxon>
        <taxon>Ostreida</taxon>
        <taxon>Ostreoidea</taxon>
        <taxon>Ostreidae</taxon>
        <taxon>Magallana</taxon>
    </lineage>
</organism>
<accession>A0A8W8M0A1</accession>
<sequence length="160" mass="17589">MSLLLFIALLLHVNVTLGHEELKNVAYSKKVTLSSEHGAHLYPGSKAVNGILTDFATTGSEKHPWLIIDLGATYEVHQIEVFARSGCCGLQIHDLDVRVGSDPHNMKLCGHFSGHASNGQRIAFWCPYNTKGQYVKLQIMAGPVNHLSPAEVLVWGLQVY</sequence>
<keyword evidence="11" id="KW-1185">Reference proteome</keyword>
<keyword evidence="4" id="KW-0479">Metal-binding</keyword>
<comment type="function">
    <text evidence="1">Acts as a defensive agent. Recognizes blood group fucosylated oligosaccharides including A, B, H and Lewis B-type antigens. Does not recognize Lewis A antigen and has low affinity for monovalent haptens.</text>
</comment>
<dbReference type="InterPro" id="IPR051941">
    <property type="entry name" value="BG_Antigen-Binding_Lectin"/>
</dbReference>
<evidence type="ECO:0000256" key="8">
    <source>
        <dbReference type="SAM" id="SignalP"/>
    </source>
</evidence>
<keyword evidence="8" id="KW-0732">Signal</keyword>
<evidence type="ECO:0000256" key="6">
    <source>
        <dbReference type="ARBA" id="ARBA00022837"/>
    </source>
</evidence>
<comment type="subunit">
    <text evidence="3">Homotrimer.</text>
</comment>
<dbReference type="Pfam" id="PF22633">
    <property type="entry name" value="F5_F8_type_C_2"/>
    <property type="match status" value="1"/>
</dbReference>
<evidence type="ECO:0000256" key="4">
    <source>
        <dbReference type="ARBA" id="ARBA00022723"/>
    </source>
</evidence>
<evidence type="ECO:0000256" key="5">
    <source>
        <dbReference type="ARBA" id="ARBA00022734"/>
    </source>
</evidence>
<keyword evidence="7" id="KW-1015">Disulfide bond</keyword>
<dbReference type="GO" id="GO:0042806">
    <property type="term" value="F:fucose binding"/>
    <property type="evidence" value="ECO:0007669"/>
    <property type="project" value="UniProtKB-ARBA"/>
</dbReference>
<evidence type="ECO:0000313" key="11">
    <source>
        <dbReference type="Proteomes" id="UP000005408"/>
    </source>
</evidence>
<keyword evidence="5" id="KW-0430">Lectin</keyword>
<feature type="domain" description="Fucolectin tachylectin-4 pentraxin-1" evidence="9">
    <location>
        <begin position="22"/>
        <end position="151"/>
    </location>
</feature>
<feature type="signal peptide" evidence="8">
    <location>
        <begin position="1"/>
        <end position="18"/>
    </location>
</feature>